<keyword evidence="2 3" id="KW-0786">Thiamine pyrophosphate</keyword>
<evidence type="ECO:0000256" key="2">
    <source>
        <dbReference type="ARBA" id="ARBA00023052"/>
    </source>
</evidence>
<dbReference type="SUPFAM" id="SSF52518">
    <property type="entry name" value="Thiamin diphosphate-binding fold (THDP-binding)"/>
    <property type="match status" value="2"/>
</dbReference>
<feature type="domain" description="Thiamine pyrophosphate enzyme N-terminal TPP-binding" evidence="6">
    <location>
        <begin position="4"/>
        <end position="117"/>
    </location>
</feature>
<proteinExistence type="inferred from homology"/>
<dbReference type="RefSeq" id="WP_011736419.1">
    <property type="nucleotide sequence ID" value="NC_008609.1"/>
</dbReference>
<dbReference type="InterPro" id="IPR011766">
    <property type="entry name" value="TPP_enzyme_TPP-bd"/>
</dbReference>
<evidence type="ECO:0000259" key="5">
    <source>
        <dbReference type="Pfam" id="PF02775"/>
    </source>
</evidence>
<dbReference type="GO" id="GO:0003984">
    <property type="term" value="F:acetolactate synthase activity"/>
    <property type="evidence" value="ECO:0007669"/>
    <property type="project" value="TreeGrafter"/>
</dbReference>
<dbReference type="Proteomes" id="UP000006732">
    <property type="component" value="Chromosome"/>
</dbReference>
<dbReference type="InterPro" id="IPR012000">
    <property type="entry name" value="Thiamin_PyroP_enz_cen_dom"/>
</dbReference>
<dbReference type="FunFam" id="3.40.50.970:FF:000007">
    <property type="entry name" value="Acetolactate synthase"/>
    <property type="match status" value="1"/>
</dbReference>
<dbReference type="Pfam" id="PF02775">
    <property type="entry name" value="TPP_enzyme_C"/>
    <property type="match status" value="1"/>
</dbReference>
<dbReference type="EMBL" id="CP000482">
    <property type="protein sequence ID" value="ABL00165.1"/>
    <property type="molecule type" value="Genomic_DNA"/>
</dbReference>
<feature type="domain" description="Thiamine pyrophosphate enzyme TPP-binding" evidence="5">
    <location>
        <begin position="416"/>
        <end position="560"/>
    </location>
</feature>
<dbReference type="InterPro" id="IPR012001">
    <property type="entry name" value="Thiamin_PyroP_enz_TPP-bd_dom"/>
</dbReference>
<dbReference type="Pfam" id="PF02776">
    <property type="entry name" value="TPP_enzyme_N"/>
    <property type="match status" value="1"/>
</dbReference>
<dbReference type="AlphaFoldDB" id="A1AS44"/>
<dbReference type="GO" id="GO:0000287">
    <property type="term" value="F:magnesium ion binding"/>
    <property type="evidence" value="ECO:0007669"/>
    <property type="project" value="InterPro"/>
</dbReference>
<dbReference type="CDD" id="cd00568">
    <property type="entry name" value="TPP_enzymes"/>
    <property type="match status" value="1"/>
</dbReference>
<keyword evidence="8" id="KW-1185">Reference proteome</keyword>
<dbReference type="SUPFAM" id="SSF52467">
    <property type="entry name" value="DHS-like NAD/FAD-binding domain"/>
    <property type="match status" value="1"/>
</dbReference>
<dbReference type="GO" id="GO:0005948">
    <property type="term" value="C:acetolactate synthase complex"/>
    <property type="evidence" value="ECO:0007669"/>
    <property type="project" value="TreeGrafter"/>
</dbReference>
<evidence type="ECO:0000313" key="8">
    <source>
        <dbReference type="Proteomes" id="UP000006732"/>
    </source>
</evidence>
<sequence>MALTVSDLIVEYLEQFGVEYVFGVPGSPLGPLFDALVCSEKRGGPRLVLARHEAGAAFMADGYARESGRIGVCCSTTGPGATNLITGVAGAYAEQVPMLVLSSQTRVTDFSFGCFQDSSRDGVDIMSMFACCTRYNSLVSHPNQLEKKLASALTTALGSPRGPAHLSIPIDIFGADASGPASYPGLHSLVSAEESTVDGAALERLMNEITTVRSTSGRIVLLAGANAISAGDLITRFAELTGAKIITTPRGKPAINPYHPLARGVFGVSGHSSARQTLAEDNVQLILAVGSNLGEWETSKWDPILMNDCMVHIDSDRQNFTRSPMARLHLYGGIHAIFEQLNRRLEQHDGSAVSRSKGSAETAPATSAYVPAGISVRNADCCAPPASGQLLKAPQVYVELIQRLPRESRFFIDNSNSVPWSIHYFFHQRPEALHYSIEFATMAWAVGAAVGGAFANQKAPSVCIAGDGCYLMSGQEITVAVERRLPVIFAVLNDQAYGLIRHGHRTHGREAVDFSIPPVDFAMMARSTGAQAFTIRSIEDFETIDWQKLATHQGPTLLDVTIDPKEPPPLAMA</sequence>
<dbReference type="InterPro" id="IPR045229">
    <property type="entry name" value="TPP_enz"/>
</dbReference>
<accession>A1AS44</accession>
<dbReference type="Gene3D" id="3.40.50.1220">
    <property type="entry name" value="TPP-binding domain"/>
    <property type="match status" value="1"/>
</dbReference>
<dbReference type="InterPro" id="IPR029061">
    <property type="entry name" value="THDP-binding"/>
</dbReference>
<dbReference type="eggNOG" id="COG0028">
    <property type="taxonomic scope" value="Bacteria"/>
</dbReference>
<comment type="similarity">
    <text evidence="1 3">Belongs to the TPP enzyme family.</text>
</comment>
<dbReference type="GO" id="GO:0050660">
    <property type="term" value="F:flavin adenine dinucleotide binding"/>
    <property type="evidence" value="ECO:0007669"/>
    <property type="project" value="TreeGrafter"/>
</dbReference>
<feature type="domain" description="Thiamine pyrophosphate enzyme central" evidence="4">
    <location>
        <begin position="216"/>
        <end position="341"/>
    </location>
</feature>
<protein>
    <submittedName>
        <fullName evidence="7">Thiamine pyrophosphate enzyme TPP binding domain protein</fullName>
    </submittedName>
</protein>
<dbReference type="CDD" id="cd07035">
    <property type="entry name" value="TPP_PYR_POX_like"/>
    <property type="match status" value="1"/>
</dbReference>
<dbReference type="InterPro" id="IPR029035">
    <property type="entry name" value="DHS-like_NAD/FAD-binding_dom"/>
</dbReference>
<evidence type="ECO:0000256" key="1">
    <source>
        <dbReference type="ARBA" id="ARBA00007812"/>
    </source>
</evidence>
<evidence type="ECO:0000313" key="7">
    <source>
        <dbReference type="EMBL" id="ABL00165.1"/>
    </source>
</evidence>
<dbReference type="GO" id="GO:0009097">
    <property type="term" value="P:isoleucine biosynthetic process"/>
    <property type="evidence" value="ECO:0007669"/>
    <property type="project" value="TreeGrafter"/>
</dbReference>
<dbReference type="PANTHER" id="PTHR18968">
    <property type="entry name" value="THIAMINE PYROPHOSPHATE ENZYMES"/>
    <property type="match status" value="1"/>
</dbReference>
<dbReference type="PANTHER" id="PTHR18968:SF167">
    <property type="entry name" value="ACETOLACTATE SYNTHASE LARGE SUBUNIT ILVB2-RELATED"/>
    <property type="match status" value="1"/>
</dbReference>
<dbReference type="GO" id="GO:0009099">
    <property type="term" value="P:L-valine biosynthetic process"/>
    <property type="evidence" value="ECO:0007669"/>
    <property type="project" value="TreeGrafter"/>
</dbReference>
<name>A1AS44_PELPD</name>
<organism evidence="7 8">
    <name type="scientific">Pelobacter propionicus (strain DSM 2379 / NBRC 103807 / OttBd1)</name>
    <dbReference type="NCBI Taxonomy" id="338966"/>
    <lineage>
        <taxon>Bacteria</taxon>
        <taxon>Pseudomonadati</taxon>
        <taxon>Thermodesulfobacteriota</taxon>
        <taxon>Desulfuromonadia</taxon>
        <taxon>Desulfuromonadales</taxon>
        <taxon>Desulfuromonadaceae</taxon>
        <taxon>Pelobacter</taxon>
    </lineage>
</organism>
<dbReference type="HOGENOM" id="CLU_013748_3_1_7"/>
<evidence type="ECO:0000259" key="6">
    <source>
        <dbReference type="Pfam" id="PF02776"/>
    </source>
</evidence>
<evidence type="ECO:0000259" key="4">
    <source>
        <dbReference type="Pfam" id="PF00205"/>
    </source>
</evidence>
<dbReference type="Gene3D" id="3.40.50.970">
    <property type="match status" value="2"/>
</dbReference>
<dbReference type="KEGG" id="ppd:Ppro_2560"/>
<reference evidence="7 8" key="1">
    <citation type="submission" date="2006-10" db="EMBL/GenBank/DDBJ databases">
        <title>Complete sequence of chromosome of Pelobacter propionicus DSM 2379.</title>
        <authorList>
            <consortium name="US DOE Joint Genome Institute"/>
            <person name="Copeland A."/>
            <person name="Lucas S."/>
            <person name="Lapidus A."/>
            <person name="Barry K."/>
            <person name="Detter J.C."/>
            <person name="Glavina del Rio T."/>
            <person name="Hammon N."/>
            <person name="Israni S."/>
            <person name="Dalin E."/>
            <person name="Tice H."/>
            <person name="Pitluck S."/>
            <person name="Saunders E."/>
            <person name="Brettin T."/>
            <person name="Bruce D."/>
            <person name="Han C."/>
            <person name="Tapia R."/>
            <person name="Schmutz J."/>
            <person name="Larimer F."/>
            <person name="Land M."/>
            <person name="Hauser L."/>
            <person name="Kyrpides N."/>
            <person name="Kim E."/>
            <person name="Lovley D."/>
            <person name="Richardson P."/>
        </authorList>
    </citation>
    <scope>NUCLEOTIDE SEQUENCE [LARGE SCALE GENOMIC DNA]</scope>
    <source>
        <strain evidence="8">DSM 2379 / NBRC 103807 / OttBd1</strain>
    </source>
</reference>
<dbReference type="GO" id="GO:0030976">
    <property type="term" value="F:thiamine pyrophosphate binding"/>
    <property type="evidence" value="ECO:0007669"/>
    <property type="project" value="InterPro"/>
</dbReference>
<evidence type="ECO:0000256" key="3">
    <source>
        <dbReference type="RuleBase" id="RU362132"/>
    </source>
</evidence>
<dbReference type="Pfam" id="PF00205">
    <property type="entry name" value="TPP_enzyme_M"/>
    <property type="match status" value="1"/>
</dbReference>
<gene>
    <name evidence="7" type="ordered locus">Ppro_2560</name>
</gene>
<dbReference type="STRING" id="338966.Ppro_2560"/>